<proteinExistence type="predicted"/>
<keyword evidence="3" id="KW-1185">Reference proteome</keyword>
<reference evidence="2 3" key="1">
    <citation type="submission" date="2020-08" db="EMBL/GenBank/DDBJ databases">
        <title>Genomic Encyclopedia of Type Strains, Phase IV (KMG-IV): sequencing the most valuable type-strain genomes for metagenomic binning, comparative biology and taxonomic classification.</title>
        <authorList>
            <person name="Goeker M."/>
        </authorList>
    </citation>
    <scope>NUCLEOTIDE SEQUENCE [LARGE SCALE GENOMIC DNA]</scope>
    <source>
        <strain evidence="2 3">DSM 14925</strain>
    </source>
</reference>
<evidence type="ECO:0000259" key="1">
    <source>
        <dbReference type="Pfam" id="PF06970"/>
    </source>
</evidence>
<feature type="domain" description="Replication initiator A N-terminal" evidence="1">
    <location>
        <begin position="1"/>
        <end position="39"/>
    </location>
</feature>
<protein>
    <recommendedName>
        <fullName evidence="1">Replication initiator A N-terminal domain-containing protein</fullName>
    </recommendedName>
</protein>
<dbReference type="InterPro" id="IPR010724">
    <property type="entry name" value="RepA_N"/>
</dbReference>
<dbReference type="Pfam" id="PF06970">
    <property type="entry name" value="RepA_N"/>
    <property type="match status" value="1"/>
</dbReference>
<dbReference type="EMBL" id="JACHHV010000001">
    <property type="protein sequence ID" value="MBB5887258.1"/>
    <property type="molecule type" value="Genomic_DNA"/>
</dbReference>
<name>A0A841C684_9LACT</name>
<sequence length="45" mass="5168">MSIRNKFADKDGFIYVIVTNDELEDVLGCGERKVIQTKESYESLI</sequence>
<dbReference type="AlphaFoldDB" id="A0A841C684"/>
<comment type="caution">
    <text evidence="2">The sequence shown here is derived from an EMBL/GenBank/DDBJ whole genome shotgun (WGS) entry which is preliminary data.</text>
</comment>
<evidence type="ECO:0000313" key="3">
    <source>
        <dbReference type="Proteomes" id="UP000562464"/>
    </source>
</evidence>
<accession>A0A841C684</accession>
<dbReference type="Proteomes" id="UP000562464">
    <property type="component" value="Unassembled WGS sequence"/>
</dbReference>
<organism evidence="2 3">
    <name type="scientific">Lactovum miscens</name>
    <dbReference type="NCBI Taxonomy" id="190387"/>
    <lineage>
        <taxon>Bacteria</taxon>
        <taxon>Bacillati</taxon>
        <taxon>Bacillota</taxon>
        <taxon>Bacilli</taxon>
        <taxon>Lactobacillales</taxon>
        <taxon>Streptococcaceae</taxon>
        <taxon>Lactovum</taxon>
    </lineage>
</organism>
<dbReference type="RefSeq" id="WP_183538266.1">
    <property type="nucleotide sequence ID" value="NZ_DASWOY010000024.1"/>
</dbReference>
<evidence type="ECO:0000313" key="2">
    <source>
        <dbReference type="EMBL" id="MBB5887258.1"/>
    </source>
</evidence>
<gene>
    <name evidence="2" type="ORF">HNQ37_000126</name>
</gene>